<sequence>MAASVARSQLTPLSRQITAKPSQSDQTPKCIVRFRLLNIPRWFNVTVKASINRNDEKIGYNNNKTALALHRQSILDDDEEDAASKDLLNSLPRPLSSAQFSNFVSDGSRLRVAYQGVRGAYSYFSVFPCLCWVVCEFKFLSMTHHHQVSVCSKPSVYISQLLMSLQSMDSVF</sequence>
<evidence type="ECO:0000256" key="1">
    <source>
        <dbReference type="SAM" id="MobiDB-lite"/>
    </source>
</evidence>
<feature type="region of interest" description="Disordered" evidence="1">
    <location>
        <begin position="1"/>
        <end position="24"/>
    </location>
</feature>
<accession>V4SAA4</accession>
<gene>
    <name evidence="2" type="ORF">CICLE_v10006044mg</name>
</gene>
<protein>
    <submittedName>
        <fullName evidence="2">Uncharacterized protein</fullName>
    </submittedName>
</protein>
<dbReference type="STRING" id="85681.V4SAA4"/>
<evidence type="ECO:0000313" key="3">
    <source>
        <dbReference type="Proteomes" id="UP000030687"/>
    </source>
</evidence>
<dbReference type="EMBL" id="KI537036">
    <property type="protein sequence ID" value="ESR33881.1"/>
    <property type="molecule type" value="Genomic_DNA"/>
</dbReference>
<dbReference type="Proteomes" id="UP000030687">
    <property type="component" value="Unassembled WGS sequence"/>
</dbReference>
<evidence type="ECO:0000313" key="2">
    <source>
        <dbReference type="EMBL" id="ESR33881.1"/>
    </source>
</evidence>
<dbReference type="eggNOG" id="KOG2797">
    <property type="taxonomic scope" value="Eukaryota"/>
</dbReference>
<organism evidence="2 3">
    <name type="scientific">Citrus clementina</name>
    <name type="common">Clementine</name>
    <name type="synonym">Citrus deliciosa x Citrus sinensis</name>
    <dbReference type="NCBI Taxonomy" id="85681"/>
    <lineage>
        <taxon>Eukaryota</taxon>
        <taxon>Viridiplantae</taxon>
        <taxon>Streptophyta</taxon>
        <taxon>Embryophyta</taxon>
        <taxon>Tracheophyta</taxon>
        <taxon>Spermatophyta</taxon>
        <taxon>Magnoliopsida</taxon>
        <taxon>eudicotyledons</taxon>
        <taxon>Gunneridae</taxon>
        <taxon>Pentapetalae</taxon>
        <taxon>rosids</taxon>
        <taxon>malvids</taxon>
        <taxon>Sapindales</taxon>
        <taxon>Rutaceae</taxon>
        <taxon>Aurantioideae</taxon>
        <taxon>Citrus</taxon>
    </lineage>
</organism>
<dbReference type="OrthoDB" id="1728069at2759"/>
<keyword evidence="3" id="KW-1185">Reference proteome</keyword>
<dbReference type="AlphaFoldDB" id="V4SAA4"/>
<dbReference type="Gramene" id="ESR33881">
    <property type="protein sequence ID" value="ESR33881"/>
    <property type="gene ID" value="CICLE_v10006044mg"/>
</dbReference>
<proteinExistence type="predicted"/>
<name>V4SAA4_CITCL</name>
<dbReference type="InParanoid" id="V4SAA4"/>
<reference evidence="2 3" key="1">
    <citation type="submission" date="2013-10" db="EMBL/GenBank/DDBJ databases">
        <authorList>
            <consortium name="International Citrus Genome Consortium"/>
            <person name="Jenkins J."/>
            <person name="Schmutz J."/>
            <person name="Prochnik S."/>
            <person name="Rokhsar D."/>
            <person name="Gmitter F."/>
            <person name="Ollitrault P."/>
            <person name="Machado M."/>
            <person name="Talon M."/>
            <person name="Wincker P."/>
            <person name="Jaillon O."/>
            <person name="Morgante M."/>
        </authorList>
    </citation>
    <scope>NUCLEOTIDE SEQUENCE</scope>
    <source>
        <strain evidence="3">cv. Clemenules</strain>
    </source>
</reference>